<evidence type="ECO:0000313" key="10">
    <source>
        <dbReference type="Proteomes" id="UP000004994"/>
    </source>
</evidence>
<dbReference type="InterPro" id="IPR045239">
    <property type="entry name" value="bHLH95_bHLH"/>
</dbReference>
<dbReference type="PANTHER" id="PTHR47044">
    <property type="entry name" value="OS02G0276400 PROTEIN"/>
    <property type="match status" value="1"/>
</dbReference>
<dbReference type="GO" id="GO:0003677">
    <property type="term" value="F:DNA binding"/>
    <property type="evidence" value="ECO:0007669"/>
    <property type="project" value="UniProtKB-KW"/>
</dbReference>
<keyword evidence="10" id="KW-1185">Reference proteome</keyword>
<dbReference type="EnsemblPlants" id="Solyc03g120520.2.1">
    <property type="protein sequence ID" value="Solyc03g120520.2.1"/>
    <property type="gene ID" value="Solyc03g120520.2"/>
</dbReference>
<dbReference type="InParanoid" id="A0A3Q7GKH4"/>
<comment type="similarity">
    <text evidence="2">Belongs to the isochorismatase family.</text>
</comment>
<dbReference type="CDD" id="cd00431">
    <property type="entry name" value="cysteine_hydrolases"/>
    <property type="match status" value="1"/>
</dbReference>
<organism evidence="9">
    <name type="scientific">Solanum lycopersicum</name>
    <name type="common">Tomato</name>
    <name type="synonym">Lycopersicon esculentum</name>
    <dbReference type="NCBI Taxonomy" id="4081"/>
    <lineage>
        <taxon>Eukaryota</taxon>
        <taxon>Viridiplantae</taxon>
        <taxon>Streptophyta</taxon>
        <taxon>Embryophyta</taxon>
        <taxon>Tracheophyta</taxon>
        <taxon>Spermatophyta</taxon>
        <taxon>Magnoliopsida</taxon>
        <taxon>eudicotyledons</taxon>
        <taxon>Gunneridae</taxon>
        <taxon>Pentapetalae</taxon>
        <taxon>asterids</taxon>
        <taxon>lamiids</taxon>
        <taxon>Solanales</taxon>
        <taxon>Solanaceae</taxon>
        <taxon>Solanoideae</taxon>
        <taxon>Solaneae</taxon>
        <taxon>Solanum</taxon>
        <taxon>Solanum subgen. Lycopersicon</taxon>
    </lineage>
</organism>
<feature type="domain" description="BHLH" evidence="8">
    <location>
        <begin position="296"/>
        <end position="345"/>
    </location>
</feature>
<name>A0A3Q7GKH4_SOLLC</name>
<dbReference type="Gene3D" id="3.40.50.850">
    <property type="entry name" value="Isochorismatase-like"/>
    <property type="match status" value="1"/>
</dbReference>
<dbReference type="InterPro" id="IPR036638">
    <property type="entry name" value="HLH_DNA-bd_sf"/>
</dbReference>
<keyword evidence="5" id="KW-0238">DNA-binding</keyword>
<reference evidence="9" key="2">
    <citation type="submission" date="2019-01" db="UniProtKB">
        <authorList>
            <consortium name="EnsemblPlants"/>
        </authorList>
    </citation>
    <scope>IDENTIFICATION</scope>
    <source>
        <strain evidence="9">cv. Heinz 1706</strain>
    </source>
</reference>
<dbReference type="GO" id="GO:0005634">
    <property type="term" value="C:nucleus"/>
    <property type="evidence" value="ECO:0007669"/>
    <property type="project" value="UniProtKB-SubCell"/>
</dbReference>
<dbReference type="SUPFAM" id="SSF47459">
    <property type="entry name" value="HLH, helix-loop-helix DNA-binding domain"/>
    <property type="match status" value="1"/>
</dbReference>
<sequence length="549" mass="61394">MNLRYRDERAVEVRGKVHNTNRSFTFRHMLVQKGFGGRGLTVAQKIWYCVATVGGKCMLARLQSFSAFRRWGNSEQELLLLLLPVLNSSSIKNFLLPFSKDKSSDSSVDDTLCSICQGNPTIPFLAIPCQHRHIVYMEAWAIPTVTTVFKHGAPLLRLFIAPNVANRLLLCNDMVVRSTTLVRYNNSLERSGLSCDQEKPDISDHFQHQYKKLENWEEIQNLNSIHNNNIIPSNSSFRVPIFDVKPEELVSQRLYSNYHHDLSPASSCVTTNLNHNNIFNFSSSPANKITNSNKVVEVKHQDHSSEVRKEKLGDRITALHQLVSPFGKTDTASVLSEAIGYIRFLQAQIQALSSPYMGNVAGSMGHTQQQSAKDFILPDAPMLVRGGEAIVPNVIKTVEVARNRGIPIIWVVREHDPLGRDVELFRRHLYGDGKPKPTSKGCVGAELVDGLVIQEGDYKLVKTRFSAFFNTNLHSYLQGIGITNLVVIGVQTPNCIRQTVFDAVALDYQRVTVIIDATAAATPDIHIANIFDMKNVGVATPTLEEWCQS</sequence>
<proteinExistence type="inferred from homology"/>
<evidence type="ECO:0000256" key="1">
    <source>
        <dbReference type="ARBA" id="ARBA00004123"/>
    </source>
</evidence>
<evidence type="ECO:0000256" key="3">
    <source>
        <dbReference type="ARBA" id="ARBA00011738"/>
    </source>
</evidence>
<evidence type="ECO:0000313" key="9">
    <source>
        <dbReference type="EnsemblPlants" id="Solyc03g120520.2.1"/>
    </source>
</evidence>
<dbReference type="GO" id="GO:0046983">
    <property type="term" value="F:protein dimerization activity"/>
    <property type="evidence" value="ECO:0007669"/>
    <property type="project" value="InterPro"/>
</dbReference>
<dbReference type="Gene3D" id="4.10.280.10">
    <property type="entry name" value="Helix-loop-helix DNA-binding domain"/>
    <property type="match status" value="1"/>
</dbReference>
<dbReference type="Gramene" id="Solyc03g120520.2.1">
    <property type="protein sequence ID" value="Solyc03g120520.2.1"/>
    <property type="gene ID" value="Solyc03g120520.2"/>
</dbReference>
<evidence type="ECO:0000256" key="5">
    <source>
        <dbReference type="ARBA" id="ARBA00023125"/>
    </source>
</evidence>
<dbReference type="PaxDb" id="4081-Solyc03g120540.2.1"/>
<evidence type="ECO:0000256" key="2">
    <source>
        <dbReference type="ARBA" id="ARBA00006336"/>
    </source>
</evidence>
<dbReference type="PROSITE" id="PS50888">
    <property type="entry name" value="BHLH"/>
    <property type="match status" value="1"/>
</dbReference>
<dbReference type="CDD" id="cd11393">
    <property type="entry name" value="bHLH_AtbHLH_like"/>
    <property type="match status" value="1"/>
</dbReference>
<dbReference type="Pfam" id="PF00857">
    <property type="entry name" value="Isochorismatase"/>
    <property type="match status" value="1"/>
</dbReference>
<comment type="subcellular location">
    <subcellularLocation>
        <location evidence="1">Nucleus</location>
    </subcellularLocation>
</comment>
<dbReference type="STRING" id="4081.A0A3Q7GKH4"/>
<dbReference type="AlphaFoldDB" id="A0A3Q7GKH4"/>
<keyword evidence="6" id="KW-0804">Transcription</keyword>
<protein>
    <recommendedName>
        <fullName evidence="8">BHLH domain-containing protein</fullName>
    </recommendedName>
</protein>
<dbReference type="FunFam" id="4.10.280.10:FF:000032">
    <property type="entry name" value="Transcription factor bHLH123 family"/>
    <property type="match status" value="1"/>
</dbReference>
<dbReference type="Proteomes" id="UP000004994">
    <property type="component" value="Chromosome 3"/>
</dbReference>
<evidence type="ECO:0000259" key="8">
    <source>
        <dbReference type="PROSITE" id="PS50888"/>
    </source>
</evidence>
<evidence type="ECO:0000256" key="7">
    <source>
        <dbReference type="ARBA" id="ARBA00023242"/>
    </source>
</evidence>
<keyword evidence="4" id="KW-0805">Transcription regulation</keyword>
<evidence type="ECO:0000256" key="6">
    <source>
        <dbReference type="ARBA" id="ARBA00023163"/>
    </source>
</evidence>
<keyword evidence="7" id="KW-0539">Nucleus</keyword>
<comment type="subunit">
    <text evidence="3">Homodimer.</text>
</comment>
<reference evidence="9" key="1">
    <citation type="journal article" date="2012" name="Nature">
        <title>The tomato genome sequence provides insights into fleshy fruit evolution.</title>
        <authorList>
            <consortium name="Tomato Genome Consortium"/>
        </authorList>
    </citation>
    <scope>NUCLEOTIDE SEQUENCE [LARGE SCALE GENOMIC DNA]</scope>
    <source>
        <strain evidence="9">cv. Heinz 1706</strain>
    </source>
</reference>
<dbReference type="SUPFAM" id="SSF52499">
    <property type="entry name" value="Isochorismatase-like hydrolases"/>
    <property type="match status" value="1"/>
</dbReference>
<dbReference type="InterPro" id="IPR036380">
    <property type="entry name" value="Isochorismatase-like_sf"/>
</dbReference>
<evidence type="ECO:0000256" key="4">
    <source>
        <dbReference type="ARBA" id="ARBA00023015"/>
    </source>
</evidence>
<dbReference type="InterPro" id="IPR000868">
    <property type="entry name" value="Isochorismatase-like_dom"/>
</dbReference>
<dbReference type="InterPro" id="IPR011598">
    <property type="entry name" value="bHLH_dom"/>
</dbReference>
<accession>A0A3Q7GKH4</accession>